<reference evidence="1 2" key="1">
    <citation type="submission" date="2017-09" db="EMBL/GenBank/DDBJ databases">
        <title>Bloom of a denitrifying methanotroph, Candidatus Methylomirabilis limnetica, in a deep stratified lake.</title>
        <authorList>
            <person name="Graf J.S."/>
            <person name="Marchant H.K."/>
            <person name="Tienken D."/>
            <person name="Hach P.F."/>
            <person name="Brand A."/>
            <person name="Schubert C.J."/>
            <person name="Kuypers M.M."/>
            <person name="Milucka J."/>
        </authorList>
    </citation>
    <scope>NUCLEOTIDE SEQUENCE [LARGE SCALE GENOMIC DNA]</scope>
    <source>
        <strain evidence="1 2">Zug</strain>
    </source>
</reference>
<proteinExistence type="predicted"/>
<reference evidence="2" key="2">
    <citation type="journal article" date="2018" name="Environ. Microbiol.">
        <title>Bloom of a denitrifying methanotroph, 'Candidatus Methylomirabilis limnetica', in a deep stratified lake.</title>
        <authorList>
            <person name="Graf J.S."/>
            <person name="Mayr M.J."/>
            <person name="Marchant H.K."/>
            <person name="Tienken D."/>
            <person name="Hach P.F."/>
            <person name="Brand A."/>
            <person name="Schubert C.J."/>
            <person name="Kuypers M.M."/>
            <person name="Milucka J."/>
        </authorList>
    </citation>
    <scope>NUCLEOTIDE SEQUENCE [LARGE SCALE GENOMIC DNA]</scope>
    <source>
        <strain evidence="2">Zug</strain>
    </source>
</reference>
<comment type="caution">
    <text evidence="1">The sequence shown here is derived from an EMBL/GenBank/DDBJ whole genome shotgun (WGS) entry which is preliminary data.</text>
</comment>
<evidence type="ECO:0000313" key="1">
    <source>
        <dbReference type="EMBL" id="PTL35076.1"/>
    </source>
</evidence>
<protein>
    <submittedName>
        <fullName evidence="1">Uncharacterized protein</fullName>
    </submittedName>
</protein>
<accession>A0A2T4TVD8</accession>
<dbReference type="AlphaFoldDB" id="A0A2T4TVD8"/>
<evidence type="ECO:0000313" key="2">
    <source>
        <dbReference type="Proteomes" id="UP000241436"/>
    </source>
</evidence>
<gene>
    <name evidence="1" type="ORF">CLG94_11370</name>
</gene>
<dbReference type="RefSeq" id="WP_107563653.1">
    <property type="nucleotide sequence ID" value="NZ_NVQC01000030.1"/>
</dbReference>
<keyword evidence="2" id="KW-1185">Reference proteome</keyword>
<organism evidence="1 2">
    <name type="scientific">Candidatus Methylomirabilis limnetica</name>
    <dbReference type="NCBI Taxonomy" id="2033718"/>
    <lineage>
        <taxon>Bacteria</taxon>
        <taxon>Candidatus Methylomirabilota</taxon>
        <taxon>Candidatus Methylomirabilia</taxon>
        <taxon>Candidatus Methylomirabilales</taxon>
        <taxon>Candidatus Methylomirabilaceae</taxon>
        <taxon>Candidatus Methylomirabilis</taxon>
    </lineage>
</organism>
<name>A0A2T4TVD8_9BACT</name>
<sequence>MLCSALKESLSLAKAAAAQIKRAAYGHARITAELHGEGVWPAKCPWPTLEALRRAVRARDRGYLAIERKGEWKSKGNDER</sequence>
<dbReference type="EMBL" id="NVQC01000030">
    <property type="protein sequence ID" value="PTL35076.1"/>
    <property type="molecule type" value="Genomic_DNA"/>
</dbReference>
<dbReference type="Proteomes" id="UP000241436">
    <property type="component" value="Unassembled WGS sequence"/>
</dbReference>